<dbReference type="InterPro" id="IPR019740">
    <property type="entry name" value="Pyridox_Oxase_CS"/>
</dbReference>
<comment type="function">
    <text evidence="5">Catalyzes the oxidation of either pyridoxine 5'-phosphate (PNP) or pyridoxamine 5'-phosphate (PMP) into pyridoxal 5'-phosphate (PLP).</text>
</comment>
<sequence length="216" mass="24147">MEPEVNLAHLRHEYAETGLDEADAADDAIAQFRRWWADTVASGLHEPNAMVVTTVSADGQPSARMVLLKSFDERGFTFFTNQASRKGTELAGNPACALLFPWHPLQRQVRVEGTATPLDADEVEAYFRVRPRGAQIGAWASAQSQPIGSRLDLEAAYALQDARFGPDVDVPVPPTWGGYRVTPHVVEFWQGRYARLHDRLQYTRTDQGWECIRLAP</sequence>
<accession>A0A4U2YUS5</accession>
<dbReference type="NCBIfam" id="NF004231">
    <property type="entry name" value="PRK05679.1"/>
    <property type="match status" value="1"/>
</dbReference>
<evidence type="ECO:0000256" key="4">
    <source>
        <dbReference type="ARBA" id="ARBA00023002"/>
    </source>
</evidence>
<evidence type="ECO:0000313" key="10">
    <source>
        <dbReference type="Proteomes" id="UP000307808"/>
    </source>
</evidence>
<dbReference type="Gene3D" id="2.30.110.10">
    <property type="entry name" value="Electron Transport, Fmn-binding Protein, Chain A"/>
    <property type="match status" value="1"/>
</dbReference>
<dbReference type="Proteomes" id="UP000307808">
    <property type="component" value="Unassembled WGS sequence"/>
</dbReference>
<dbReference type="InterPro" id="IPR019576">
    <property type="entry name" value="Pyridoxamine_oxidase_dimer_C"/>
</dbReference>
<keyword evidence="4 5" id="KW-0560">Oxidoreductase</keyword>
<dbReference type="GO" id="GO:0010181">
    <property type="term" value="F:FMN binding"/>
    <property type="evidence" value="ECO:0007669"/>
    <property type="project" value="UniProtKB-UniRule"/>
</dbReference>
<comment type="pathway">
    <text evidence="5">Cofactor metabolism; pyridoxal 5'-phosphate salvage; pyridoxal 5'-phosphate from pyridoxine 5'-phosphate: step 1/1.</text>
</comment>
<dbReference type="Pfam" id="PF10590">
    <property type="entry name" value="PNP_phzG_C"/>
    <property type="match status" value="1"/>
</dbReference>
<reference evidence="9 10" key="1">
    <citation type="submission" date="2019-04" db="EMBL/GenBank/DDBJ databases">
        <authorList>
            <person name="Dong K."/>
        </authorList>
    </citation>
    <scope>NUCLEOTIDE SEQUENCE [LARGE SCALE GENOMIC DNA]</scope>
    <source>
        <strain evidence="10">dk3543</strain>
    </source>
</reference>
<keyword evidence="5" id="KW-0664">Pyridoxine biosynthesis</keyword>
<feature type="binding site" evidence="5 6">
    <location>
        <position position="85"/>
    </location>
    <ligand>
        <name>FMN</name>
        <dbReference type="ChEBI" id="CHEBI:58210"/>
    </ligand>
</feature>
<dbReference type="NCBIfam" id="TIGR00558">
    <property type="entry name" value="pdxH"/>
    <property type="match status" value="1"/>
</dbReference>
<keyword evidence="3 5" id="KW-0288">FMN</keyword>
<evidence type="ECO:0000256" key="5">
    <source>
        <dbReference type="HAMAP-Rule" id="MF_01629"/>
    </source>
</evidence>
<feature type="binding site" evidence="5">
    <location>
        <position position="69"/>
    </location>
    <ligand>
        <name>substrate</name>
    </ligand>
</feature>
<dbReference type="InterPro" id="IPR011576">
    <property type="entry name" value="Pyridox_Oxase_N"/>
</dbReference>
<dbReference type="InterPro" id="IPR000659">
    <property type="entry name" value="Pyridox_Oxase"/>
</dbReference>
<dbReference type="EC" id="1.4.3.5" evidence="5"/>
<dbReference type="UniPathway" id="UPA01068">
    <property type="reaction ID" value="UER00304"/>
</dbReference>
<dbReference type="HAMAP" id="MF_01629">
    <property type="entry name" value="PdxH"/>
    <property type="match status" value="1"/>
</dbReference>
<gene>
    <name evidence="5 9" type="primary">pdxH</name>
    <name evidence="9" type="ORF">FC770_05085</name>
</gene>
<comment type="subunit">
    <text evidence="5">Homodimer.</text>
</comment>
<dbReference type="EMBL" id="SZPY01000001">
    <property type="protein sequence ID" value="TKI64930.1"/>
    <property type="molecule type" value="Genomic_DNA"/>
</dbReference>
<proteinExistence type="inferred from homology"/>
<dbReference type="PANTHER" id="PTHR10851">
    <property type="entry name" value="PYRIDOXINE-5-PHOSPHATE OXIDASE"/>
    <property type="match status" value="1"/>
</dbReference>
<dbReference type="GO" id="GO:0004733">
    <property type="term" value="F:pyridoxamine phosphate oxidase activity"/>
    <property type="evidence" value="ECO:0007669"/>
    <property type="project" value="UniProtKB-UniRule"/>
</dbReference>
<dbReference type="GO" id="GO:0008615">
    <property type="term" value="P:pyridoxine biosynthetic process"/>
    <property type="evidence" value="ECO:0007669"/>
    <property type="project" value="UniProtKB-UniRule"/>
</dbReference>
<feature type="binding site" evidence="5 6">
    <location>
        <position position="199"/>
    </location>
    <ligand>
        <name>FMN</name>
        <dbReference type="ChEBI" id="CHEBI:58210"/>
    </ligand>
</feature>
<dbReference type="Pfam" id="PF01243">
    <property type="entry name" value="PNPOx_N"/>
    <property type="match status" value="1"/>
</dbReference>
<organism evidence="9 10">
    <name type="scientific">Nocardioides jishulii</name>
    <dbReference type="NCBI Taxonomy" id="2575440"/>
    <lineage>
        <taxon>Bacteria</taxon>
        <taxon>Bacillati</taxon>
        <taxon>Actinomycetota</taxon>
        <taxon>Actinomycetes</taxon>
        <taxon>Propionibacteriales</taxon>
        <taxon>Nocardioidaceae</taxon>
        <taxon>Nocardioides</taxon>
    </lineage>
</organism>
<feature type="binding site" evidence="5 6">
    <location>
        <begin position="143"/>
        <end position="144"/>
    </location>
    <ligand>
        <name>FMN</name>
        <dbReference type="ChEBI" id="CHEBI:58210"/>
    </ligand>
</feature>
<dbReference type="PROSITE" id="PS01064">
    <property type="entry name" value="PYRIDOX_OXIDASE"/>
    <property type="match status" value="1"/>
</dbReference>
<comment type="caution">
    <text evidence="9">The sequence shown here is derived from an EMBL/GenBank/DDBJ whole genome shotgun (WGS) entry which is preliminary data.</text>
</comment>
<dbReference type="RefSeq" id="WP_137065384.1">
    <property type="nucleotide sequence ID" value="NZ_CP040748.1"/>
</dbReference>
<evidence type="ECO:0000256" key="6">
    <source>
        <dbReference type="PIRSR" id="PIRSR000190-2"/>
    </source>
</evidence>
<evidence type="ECO:0000256" key="2">
    <source>
        <dbReference type="ARBA" id="ARBA00022630"/>
    </source>
</evidence>
<protein>
    <recommendedName>
        <fullName evidence="5">Pyridoxine/pyridoxamine 5'-phosphate oxidase</fullName>
        <ecNumber evidence="5">1.4.3.5</ecNumber>
    </recommendedName>
    <alternativeName>
        <fullName evidence="5">PNP/PMP oxidase</fullName>
        <shortName evidence="5">PNPOx</shortName>
    </alternativeName>
    <alternativeName>
        <fullName evidence="5">Pyridoxal 5'-phosphate synthase</fullName>
    </alternativeName>
</protein>
<feature type="domain" description="Pyridoxamine 5'-phosphate oxidase N-terminal" evidence="7">
    <location>
        <begin position="39"/>
        <end position="150"/>
    </location>
</feature>
<evidence type="ECO:0000259" key="7">
    <source>
        <dbReference type="Pfam" id="PF01243"/>
    </source>
</evidence>
<feature type="binding site" evidence="5">
    <location>
        <begin position="195"/>
        <end position="197"/>
    </location>
    <ligand>
        <name>substrate</name>
    </ligand>
</feature>
<dbReference type="PANTHER" id="PTHR10851:SF0">
    <property type="entry name" value="PYRIDOXINE-5'-PHOSPHATE OXIDASE"/>
    <property type="match status" value="1"/>
</dbReference>
<name>A0A4U2YUS5_9ACTN</name>
<feature type="binding site" evidence="5 6">
    <location>
        <begin position="64"/>
        <end position="69"/>
    </location>
    <ligand>
        <name>FMN</name>
        <dbReference type="ChEBI" id="CHEBI:58210"/>
    </ligand>
</feature>
<comment type="cofactor">
    <cofactor evidence="5 6">
        <name>FMN</name>
        <dbReference type="ChEBI" id="CHEBI:58210"/>
    </cofactor>
    <text evidence="5 6">Binds 1 FMN per subunit.</text>
</comment>
<dbReference type="AlphaFoldDB" id="A0A4U2YUS5"/>
<comment type="pathway">
    <text evidence="5">Cofactor metabolism; pyridoxal 5'-phosphate salvage; pyridoxal 5'-phosphate from pyridoxamine 5'-phosphate: step 1/1.</text>
</comment>
<feature type="binding site" evidence="5 6">
    <location>
        <position position="189"/>
    </location>
    <ligand>
        <name>FMN</name>
        <dbReference type="ChEBI" id="CHEBI:58210"/>
    </ligand>
</feature>
<feature type="domain" description="Pyridoxine 5'-phosphate oxidase dimerisation C-terminal" evidence="8">
    <location>
        <begin position="176"/>
        <end position="216"/>
    </location>
</feature>
<comment type="catalytic activity">
    <reaction evidence="5">
        <text>pyridoxamine 5'-phosphate + O2 + H2O = pyridoxal 5'-phosphate + H2O2 + NH4(+)</text>
        <dbReference type="Rhea" id="RHEA:15817"/>
        <dbReference type="ChEBI" id="CHEBI:15377"/>
        <dbReference type="ChEBI" id="CHEBI:15379"/>
        <dbReference type="ChEBI" id="CHEBI:16240"/>
        <dbReference type="ChEBI" id="CHEBI:28938"/>
        <dbReference type="ChEBI" id="CHEBI:58451"/>
        <dbReference type="ChEBI" id="CHEBI:597326"/>
        <dbReference type="EC" id="1.4.3.5"/>
    </reaction>
</comment>
<evidence type="ECO:0000256" key="3">
    <source>
        <dbReference type="ARBA" id="ARBA00022643"/>
    </source>
</evidence>
<feature type="binding site" evidence="5">
    <location>
        <position position="130"/>
    </location>
    <ligand>
        <name>substrate</name>
    </ligand>
</feature>
<feature type="binding site" evidence="5 6">
    <location>
        <begin position="79"/>
        <end position="80"/>
    </location>
    <ligand>
        <name>FMN</name>
        <dbReference type="ChEBI" id="CHEBI:58210"/>
    </ligand>
</feature>
<comment type="similarity">
    <text evidence="1 5">Belongs to the pyridoxamine 5'-phosphate oxidase family.</text>
</comment>
<feature type="binding site" evidence="5 6">
    <location>
        <position position="86"/>
    </location>
    <ligand>
        <name>FMN</name>
        <dbReference type="ChEBI" id="CHEBI:58210"/>
    </ligand>
</feature>
<evidence type="ECO:0000259" key="8">
    <source>
        <dbReference type="Pfam" id="PF10590"/>
    </source>
</evidence>
<keyword evidence="10" id="KW-1185">Reference proteome</keyword>
<feature type="binding site" evidence="5 6">
    <location>
        <position position="108"/>
    </location>
    <ligand>
        <name>FMN</name>
        <dbReference type="ChEBI" id="CHEBI:58210"/>
    </ligand>
</feature>
<evidence type="ECO:0000313" key="9">
    <source>
        <dbReference type="EMBL" id="TKI64930.1"/>
    </source>
</evidence>
<feature type="binding site" evidence="5">
    <location>
        <position position="126"/>
    </location>
    <ligand>
        <name>substrate</name>
    </ligand>
</feature>
<evidence type="ECO:0000256" key="1">
    <source>
        <dbReference type="ARBA" id="ARBA00007301"/>
    </source>
</evidence>
<dbReference type="PIRSF" id="PIRSF000190">
    <property type="entry name" value="Pyd_amn-ph_oxd"/>
    <property type="match status" value="1"/>
</dbReference>
<dbReference type="InterPro" id="IPR012349">
    <property type="entry name" value="Split_barrel_FMN-bd"/>
</dbReference>
<comment type="caution">
    <text evidence="5">Lacks conserved residue(s) required for the propagation of feature annotation.</text>
</comment>
<comment type="catalytic activity">
    <reaction evidence="5">
        <text>pyridoxine 5'-phosphate + O2 = pyridoxal 5'-phosphate + H2O2</text>
        <dbReference type="Rhea" id="RHEA:15149"/>
        <dbReference type="ChEBI" id="CHEBI:15379"/>
        <dbReference type="ChEBI" id="CHEBI:16240"/>
        <dbReference type="ChEBI" id="CHEBI:58589"/>
        <dbReference type="ChEBI" id="CHEBI:597326"/>
        <dbReference type="EC" id="1.4.3.5"/>
    </reaction>
</comment>
<dbReference type="OrthoDB" id="9780392at2"/>
<keyword evidence="2 5" id="KW-0285">Flavoprotein</keyword>
<dbReference type="SUPFAM" id="SSF50475">
    <property type="entry name" value="FMN-binding split barrel"/>
    <property type="match status" value="1"/>
</dbReference>